<dbReference type="RefSeq" id="WP_345236456.1">
    <property type="nucleotide sequence ID" value="NZ_BAABGZ010000028.1"/>
</dbReference>
<dbReference type="Gene3D" id="3.30.240.20">
    <property type="entry name" value="bsu07140 like domains"/>
    <property type="match status" value="1"/>
</dbReference>
<dbReference type="PANTHER" id="PTHR34582:SF6">
    <property type="entry name" value="UPF0702 TRANSMEMBRANE PROTEIN YCAP"/>
    <property type="match status" value="1"/>
</dbReference>
<dbReference type="InterPro" id="IPR048454">
    <property type="entry name" value="YetF_N"/>
</dbReference>
<feature type="transmembrane region" description="Helical" evidence="7">
    <location>
        <begin position="12"/>
        <end position="30"/>
    </location>
</feature>
<dbReference type="Pfam" id="PF04239">
    <property type="entry name" value="DUF421"/>
    <property type="match status" value="1"/>
</dbReference>
<dbReference type="EMBL" id="BAABGZ010000028">
    <property type="protein sequence ID" value="GAA4359214.1"/>
    <property type="molecule type" value="Genomic_DNA"/>
</dbReference>
<dbReference type="InterPro" id="IPR007353">
    <property type="entry name" value="DUF421"/>
</dbReference>
<gene>
    <name evidence="10" type="ORF">GCM10023185_25640</name>
</gene>
<sequence>MEHLFFSSWASIARTLIVGAAAYAGLILLLRVSGKRTLTKMNAFDLIVTVALGSTLATVLLTKSVPLADGLVAFGLLIFLQFAITWLSVRVKAVGQLVKSEPTLLVYQGQFLQAAMQAERVTEAEILAGLREKGLGSVAEAAAVVLETGGELSILKDSASGPHSVLRDVRGRPDTTVADWNSEKQ</sequence>
<feature type="domain" description="YetF-like N-terminal transmembrane" evidence="9">
    <location>
        <begin position="23"/>
        <end position="86"/>
    </location>
</feature>
<comment type="subcellular location">
    <subcellularLocation>
        <location evidence="1">Cell membrane</location>
        <topology evidence="1">Multi-pass membrane protein</topology>
    </subcellularLocation>
</comment>
<evidence type="ECO:0000313" key="10">
    <source>
        <dbReference type="EMBL" id="GAA4359214.1"/>
    </source>
</evidence>
<evidence type="ECO:0000256" key="5">
    <source>
        <dbReference type="ARBA" id="ARBA00022989"/>
    </source>
</evidence>
<comment type="caution">
    <text evidence="10">The sequence shown here is derived from an EMBL/GenBank/DDBJ whole genome shotgun (WGS) entry which is preliminary data.</text>
</comment>
<keyword evidence="5 7" id="KW-1133">Transmembrane helix</keyword>
<feature type="domain" description="YetF C-terminal" evidence="8">
    <location>
        <begin position="90"/>
        <end position="159"/>
    </location>
</feature>
<organism evidence="10 11">
    <name type="scientific">Hymenobacter saemangeumensis</name>
    <dbReference type="NCBI Taxonomy" id="1084522"/>
    <lineage>
        <taxon>Bacteria</taxon>
        <taxon>Pseudomonadati</taxon>
        <taxon>Bacteroidota</taxon>
        <taxon>Cytophagia</taxon>
        <taxon>Cytophagales</taxon>
        <taxon>Hymenobacteraceae</taxon>
        <taxon>Hymenobacter</taxon>
    </lineage>
</organism>
<proteinExistence type="inferred from homology"/>
<evidence type="ECO:0000256" key="6">
    <source>
        <dbReference type="ARBA" id="ARBA00023136"/>
    </source>
</evidence>
<keyword evidence="6 7" id="KW-0472">Membrane</keyword>
<dbReference type="Pfam" id="PF20730">
    <property type="entry name" value="YetF_N"/>
    <property type="match status" value="1"/>
</dbReference>
<evidence type="ECO:0000259" key="9">
    <source>
        <dbReference type="Pfam" id="PF20730"/>
    </source>
</evidence>
<dbReference type="InterPro" id="IPR023090">
    <property type="entry name" value="UPF0702_alpha/beta_dom_sf"/>
</dbReference>
<evidence type="ECO:0000256" key="4">
    <source>
        <dbReference type="ARBA" id="ARBA00022692"/>
    </source>
</evidence>
<reference evidence="11" key="1">
    <citation type="journal article" date="2019" name="Int. J. Syst. Evol. Microbiol.">
        <title>The Global Catalogue of Microorganisms (GCM) 10K type strain sequencing project: providing services to taxonomists for standard genome sequencing and annotation.</title>
        <authorList>
            <consortium name="The Broad Institute Genomics Platform"/>
            <consortium name="The Broad Institute Genome Sequencing Center for Infectious Disease"/>
            <person name="Wu L."/>
            <person name="Ma J."/>
        </authorList>
    </citation>
    <scope>NUCLEOTIDE SEQUENCE [LARGE SCALE GENOMIC DNA]</scope>
    <source>
        <strain evidence="11">JCM 17923</strain>
    </source>
</reference>
<evidence type="ECO:0000259" key="8">
    <source>
        <dbReference type="Pfam" id="PF04239"/>
    </source>
</evidence>
<dbReference type="PANTHER" id="PTHR34582">
    <property type="entry name" value="UPF0702 TRANSMEMBRANE PROTEIN YCAP"/>
    <property type="match status" value="1"/>
</dbReference>
<name>A0ABP8IIK9_9BACT</name>
<feature type="transmembrane region" description="Helical" evidence="7">
    <location>
        <begin position="42"/>
        <end position="61"/>
    </location>
</feature>
<evidence type="ECO:0000256" key="1">
    <source>
        <dbReference type="ARBA" id="ARBA00004651"/>
    </source>
</evidence>
<comment type="similarity">
    <text evidence="2">Belongs to the UPF0702 family.</text>
</comment>
<evidence type="ECO:0000313" key="11">
    <source>
        <dbReference type="Proteomes" id="UP001501153"/>
    </source>
</evidence>
<evidence type="ECO:0000256" key="7">
    <source>
        <dbReference type="SAM" id="Phobius"/>
    </source>
</evidence>
<dbReference type="Proteomes" id="UP001501153">
    <property type="component" value="Unassembled WGS sequence"/>
</dbReference>
<protein>
    <submittedName>
        <fullName evidence="10">DUF421 domain-containing protein</fullName>
    </submittedName>
</protein>
<feature type="transmembrane region" description="Helical" evidence="7">
    <location>
        <begin position="67"/>
        <end position="89"/>
    </location>
</feature>
<keyword evidence="3" id="KW-1003">Cell membrane</keyword>
<evidence type="ECO:0000256" key="3">
    <source>
        <dbReference type="ARBA" id="ARBA00022475"/>
    </source>
</evidence>
<keyword evidence="11" id="KW-1185">Reference proteome</keyword>
<evidence type="ECO:0000256" key="2">
    <source>
        <dbReference type="ARBA" id="ARBA00006448"/>
    </source>
</evidence>
<accession>A0ABP8IIK9</accession>
<keyword evidence="4 7" id="KW-0812">Transmembrane</keyword>